<reference evidence="2 3" key="1">
    <citation type="journal article" date="2015" name="Genome Announc.">
        <title>Complete Genome Sequence of Polypropylene Glycol- and Polyethylene Glycol-Degrading Sphingopyxis macrogoltabida Strain EY-1.</title>
        <authorList>
            <person name="Ohtsubo Y."/>
            <person name="Nagata Y."/>
            <person name="Numata M."/>
            <person name="Tsuchikane K."/>
            <person name="Hosoyama A."/>
            <person name="Yamazoe A."/>
            <person name="Tsuda M."/>
            <person name="Fujita N."/>
            <person name="Kawai F."/>
        </authorList>
    </citation>
    <scope>NUCLEOTIDE SEQUENCE [LARGE SCALE GENOMIC DNA]</scope>
    <source>
        <strain evidence="2 3">EY-1</strain>
    </source>
</reference>
<evidence type="ECO:0008006" key="4">
    <source>
        <dbReference type="Google" id="ProtNLM"/>
    </source>
</evidence>
<dbReference type="Proteomes" id="UP000058074">
    <property type="component" value="Chromosome"/>
</dbReference>
<dbReference type="InterPro" id="IPR006626">
    <property type="entry name" value="PbH1"/>
</dbReference>
<name>A0A0N9UGM8_SPHMC</name>
<proteinExistence type="predicted"/>
<dbReference type="EMBL" id="CP012700">
    <property type="protein sequence ID" value="ALH82901.1"/>
    <property type="molecule type" value="Genomic_DNA"/>
</dbReference>
<dbReference type="KEGG" id="smag:AN936_21845"/>
<protein>
    <recommendedName>
        <fullName evidence="4">Right handed beta helix domain-containing protein</fullName>
    </recommendedName>
</protein>
<dbReference type="RefSeq" id="WP_054589878.1">
    <property type="nucleotide sequence ID" value="NZ_CP012700.1"/>
</dbReference>
<dbReference type="OrthoDB" id="7586295at2"/>
<evidence type="ECO:0000313" key="3">
    <source>
        <dbReference type="Proteomes" id="UP000058074"/>
    </source>
</evidence>
<dbReference type="SUPFAM" id="SSF51126">
    <property type="entry name" value="Pectin lyase-like"/>
    <property type="match status" value="2"/>
</dbReference>
<sequence length="856" mass="90170">MAIDTTDSFSGPFLTNGATTVFPFTFTAPSSAEVAVVLDDVEVSGGFIVAVAPGGGGSVTFAEPPATGKTLFVLLEPDFTQPIQFENGSPWLAEPVNETADRAALRDIWLKGRADRALLVPFGETGLDLPDLASRKGKLLGFDAATGAPSLTVVADTIAAAVGAVQAELDDELAQSEQNKELSQAAAAASALSAAAAEAAAGPSYPNPAAGLDKTSDGEAFAVDNGDGTVTVYLNNGGVAVAQRTLATTAALASAAGADKVGMQQEGSGAVLRTVREELRGLSISPKQFGALATVIANDRLPIQRAANFATLTGRRLDLQGLTYLCSDAPLAISCDVEGGGGKIIGQFDITGSNVVVRNFTVESTQAVYGLFVHGMSSGFLSDIVIDDVIVEMGSGTTEAFRLGLIATYVDRLTIRGGLIRYGAQITACADYQMVGVRLDGEWKNMNELLHASVKSWGVVTGCTFTRSKDNFVDLYSSGAKTVITGNRFIGCRCVFGTAFEIKISFSDNPDNTSGDANGYAEQIIFADNYVGGVEFSSSVTTSIIAIYHNESRASPPAFTWADAPRNIKISNNIFDGFDGTNQGAALMLGIYCYRVTALDIHGNTFRNMSKGATGDDFSSCVWVQDCKDVTLIGNRGAMKDGCGVSFHGACEDISSHANHWLTDQRTGYSNKYGIVLQKYGSIADPTLTRASFIGDKVFGTVMAFRQTYHAASMLTGVTFANCDFQEESLFSRFTRCKWFGNDFRASAGKSAAATVGSLNAISSFVTFLGNTTHSTTNIGVIFYRTRIGNIKDGQAFGASAGIYLFGSGVAGELDYLNIRDNFSFAQSHADFPRLSSVHATDSGTHQSSNNQKVAA</sequence>
<dbReference type="PATRIC" id="fig|33050.5.peg.4524"/>
<evidence type="ECO:0000313" key="2">
    <source>
        <dbReference type="EMBL" id="ALH82901.1"/>
    </source>
</evidence>
<evidence type="ECO:0000256" key="1">
    <source>
        <dbReference type="SAM" id="MobiDB-lite"/>
    </source>
</evidence>
<dbReference type="SMART" id="SM00710">
    <property type="entry name" value="PbH1"/>
    <property type="match status" value="5"/>
</dbReference>
<accession>A0A0N9UGM8</accession>
<feature type="region of interest" description="Disordered" evidence="1">
    <location>
        <begin position="837"/>
        <end position="856"/>
    </location>
</feature>
<gene>
    <name evidence="2" type="ORF">AN936_21845</name>
</gene>
<dbReference type="InterPro" id="IPR011050">
    <property type="entry name" value="Pectin_lyase_fold/virulence"/>
</dbReference>
<feature type="compositionally biased region" description="Polar residues" evidence="1">
    <location>
        <begin position="838"/>
        <end position="856"/>
    </location>
</feature>
<organism evidence="2 3">
    <name type="scientific">Sphingopyxis macrogoltabida</name>
    <name type="common">Sphingomonas macrogoltabidus</name>
    <dbReference type="NCBI Taxonomy" id="33050"/>
    <lineage>
        <taxon>Bacteria</taxon>
        <taxon>Pseudomonadati</taxon>
        <taxon>Pseudomonadota</taxon>
        <taxon>Alphaproteobacteria</taxon>
        <taxon>Sphingomonadales</taxon>
        <taxon>Sphingomonadaceae</taxon>
        <taxon>Sphingopyxis</taxon>
    </lineage>
</organism>
<dbReference type="AlphaFoldDB" id="A0A0N9UGM8"/>